<dbReference type="EMBL" id="CAJPIZ010019303">
    <property type="protein sequence ID" value="CAG2116884.1"/>
    <property type="molecule type" value="Genomic_DNA"/>
</dbReference>
<gene>
    <name evidence="1" type="ORF">OSB1V03_LOCUS16839</name>
</gene>
<proteinExistence type="predicted"/>
<reference evidence="1" key="1">
    <citation type="submission" date="2020-11" db="EMBL/GenBank/DDBJ databases">
        <authorList>
            <person name="Tran Van P."/>
        </authorList>
    </citation>
    <scope>NUCLEOTIDE SEQUENCE</scope>
</reference>
<sequence>MLTAKIMYHDSRCDAPIEVVIPARANNLINNNTDSLLIKESGKLTCYLDDKSLSELAQQSIIYICPTAKSSSVTQELEQKITQLIEEVSALKAKE</sequence>
<accession>A0A7R9Q9B0</accession>
<dbReference type="EMBL" id="OC873878">
    <property type="protein sequence ID" value="CAD7637073.1"/>
    <property type="molecule type" value="Genomic_DNA"/>
</dbReference>
<dbReference type="AlphaFoldDB" id="A0A7R9Q9B0"/>
<evidence type="ECO:0000313" key="1">
    <source>
        <dbReference type="EMBL" id="CAD7637073.1"/>
    </source>
</evidence>
<name>A0A7R9Q9B0_9ACAR</name>
<dbReference type="Proteomes" id="UP000759131">
    <property type="component" value="Unassembled WGS sequence"/>
</dbReference>
<organism evidence="1">
    <name type="scientific">Medioppia subpectinata</name>
    <dbReference type="NCBI Taxonomy" id="1979941"/>
    <lineage>
        <taxon>Eukaryota</taxon>
        <taxon>Metazoa</taxon>
        <taxon>Ecdysozoa</taxon>
        <taxon>Arthropoda</taxon>
        <taxon>Chelicerata</taxon>
        <taxon>Arachnida</taxon>
        <taxon>Acari</taxon>
        <taxon>Acariformes</taxon>
        <taxon>Sarcoptiformes</taxon>
        <taxon>Oribatida</taxon>
        <taxon>Brachypylina</taxon>
        <taxon>Oppioidea</taxon>
        <taxon>Oppiidae</taxon>
        <taxon>Medioppia</taxon>
    </lineage>
</organism>
<keyword evidence="2" id="KW-1185">Reference proteome</keyword>
<protein>
    <submittedName>
        <fullName evidence="1">Uncharacterized protein</fullName>
    </submittedName>
</protein>
<evidence type="ECO:0000313" key="2">
    <source>
        <dbReference type="Proteomes" id="UP000759131"/>
    </source>
</evidence>